<proteinExistence type="predicted"/>
<dbReference type="InParanoid" id="D8R5U6"/>
<dbReference type="EMBL" id="GL377572">
    <property type="protein sequence ID" value="EFJ32543.1"/>
    <property type="molecule type" value="Genomic_DNA"/>
</dbReference>
<dbReference type="AlphaFoldDB" id="D8R5U6"/>
<evidence type="ECO:0000313" key="2">
    <source>
        <dbReference type="Proteomes" id="UP000001514"/>
    </source>
</evidence>
<reference evidence="1 2" key="1">
    <citation type="journal article" date="2011" name="Science">
        <title>The Selaginella genome identifies genetic changes associated with the evolution of vascular plants.</title>
        <authorList>
            <person name="Banks J.A."/>
            <person name="Nishiyama T."/>
            <person name="Hasebe M."/>
            <person name="Bowman J.L."/>
            <person name="Gribskov M."/>
            <person name="dePamphilis C."/>
            <person name="Albert V.A."/>
            <person name="Aono N."/>
            <person name="Aoyama T."/>
            <person name="Ambrose B.A."/>
            <person name="Ashton N.W."/>
            <person name="Axtell M.J."/>
            <person name="Barker E."/>
            <person name="Barker M.S."/>
            <person name="Bennetzen J.L."/>
            <person name="Bonawitz N.D."/>
            <person name="Chapple C."/>
            <person name="Cheng C."/>
            <person name="Correa L.G."/>
            <person name="Dacre M."/>
            <person name="DeBarry J."/>
            <person name="Dreyer I."/>
            <person name="Elias M."/>
            <person name="Engstrom E.M."/>
            <person name="Estelle M."/>
            <person name="Feng L."/>
            <person name="Finet C."/>
            <person name="Floyd S.K."/>
            <person name="Frommer W.B."/>
            <person name="Fujita T."/>
            <person name="Gramzow L."/>
            <person name="Gutensohn M."/>
            <person name="Harholt J."/>
            <person name="Hattori M."/>
            <person name="Heyl A."/>
            <person name="Hirai T."/>
            <person name="Hiwatashi Y."/>
            <person name="Ishikawa M."/>
            <person name="Iwata M."/>
            <person name="Karol K.G."/>
            <person name="Koehler B."/>
            <person name="Kolukisaoglu U."/>
            <person name="Kubo M."/>
            <person name="Kurata T."/>
            <person name="Lalonde S."/>
            <person name="Li K."/>
            <person name="Li Y."/>
            <person name="Litt A."/>
            <person name="Lyons E."/>
            <person name="Manning G."/>
            <person name="Maruyama T."/>
            <person name="Michael T.P."/>
            <person name="Mikami K."/>
            <person name="Miyazaki S."/>
            <person name="Morinaga S."/>
            <person name="Murata T."/>
            <person name="Mueller-Roeber B."/>
            <person name="Nelson D.R."/>
            <person name="Obara M."/>
            <person name="Oguri Y."/>
            <person name="Olmstead R.G."/>
            <person name="Onodera N."/>
            <person name="Petersen B.L."/>
            <person name="Pils B."/>
            <person name="Prigge M."/>
            <person name="Rensing S.A."/>
            <person name="Riano-Pachon D.M."/>
            <person name="Roberts A.W."/>
            <person name="Sato Y."/>
            <person name="Scheller H.V."/>
            <person name="Schulz B."/>
            <person name="Schulz C."/>
            <person name="Shakirov E.V."/>
            <person name="Shibagaki N."/>
            <person name="Shinohara N."/>
            <person name="Shippen D.E."/>
            <person name="Soerensen I."/>
            <person name="Sotooka R."/>
            <person name="Sugimoto N."/>
            <person name="Sugita M."/>
            <person name="Sumikawa N."/>
            <person name="Tanurdzic M."/>
            <person name="Theissen G."/>
            <person name="Ulvskov P."/>
            <person name="Wakazuki S."/>
            <person name="Weng J.K."/>
            <person name="Willats W.W."/>
            <person name="Wipf D."/>
            <person name="Wolf P.G."/>
            <person name="Yang L."/>
            <person name="Zimmer A.D."/>
            <person name="Zhu Q."/>
            <person name="Mitros T."/>
            <person name="Hellsten U."/>
            <person name="Loque D."/>
            <person name="Otillar R."/>
            <person name="Salamov A."/>
            <person name="Schmutz J."/>
            <person name="Shapiro H."/>
            <person name="Lindquist E."/>
            <person name="Lucas S."/>
            <person name="Rokhsar D."/>
            <person name="Grigoriev I.V."/>
        </authorList>
    </citation>
    <scope>NUCLEOTIDE SEQUENCE [LARGE SCALE GENOMIC DNA]</scope>
</reference>
<accession>D8R5U6</accession>
<evidence type="ECO:0000313" key="1">
    <source>
        <dbReference type="EMBL" id="EFJ32543.1"/>
    </source>
</evidence>
<dbReference type="Gramene" id="EFJ32543">
    <property type="protein sequence ID" value="EFJ32543"/>
    <property type="gene ID" value="SELMODRAFT_407507"/>
</dbReference>
<dbReference type="HOGENOM" id="CLU_1725435_0_0_1"/>
<organism evidence="2">
    <name type="scientific">Selaginella moellendorffii</name>
    <name type="common">Spikemoss</name>
    <dbReference type="NCBI Taxonomy" id="88036"/>
    <lineage>
        <taxon>Eukaryota</taxon>
        <taxon>Viridiplantae</taxon>
        <taxon>Streptophyta</taxon>
        <taxon>Embryophyta</taxon>
        <taxon>Tracheophyta</taxon>
        <taxon>Lycopodiopsida</taxon>
        <taxon>Selaginellales</taxon>
        <taxon>Selaginellaceae</taxon>
        <taxon>Selaginella</taxon>
    </lineage>
</organism>
<name>D8R5U6_SELML</name>
<dbReference type="Proteomes" id="UP000001514">
    <property type="component" value="Unassembled WGS sequence"/>
</dbReference>
<dbReference type="KEGG" id="smo:SELMODRAFT_407507"/>
<keyword evidence="2" id="KW-1185">Reference proteome</keyword>
<sequence>MARSSPMSTTWSSRDGTTGLSRISARVFVTGNREFYEKVLLNEDRKELWRQPNKYWVFDQVFVTGNREFYEKVLLNEDRMKLMVEMFMERHTILFKAHDLIRWVWLVSKDHQVIRDEVYICLPCFPEISQAPERQPIKSDFLPNELELVSSL</sequence>
<protein>
    <submittedName>
        <fullName evidence="1">Uncharacterized protein</fullName>
    </submittedName>
</protein>
<gene>
    <name evidence="1" type="ORF">SELMODRAFT_407507</name>
</gene>